<evidence type="ECO:0000256" key="3">
    <source>
        <dbReference type="ARBA" id="ARBA00022679"/>
    </source>
</evidence>
<dbReference type="GO" id="GO:0006493">
    <property type="term" value="P:protein O-linked glycosylation"/>
    <property type="evidence" value="ECO:0007669"/>
    <property type="project" value="TreeGrafter"/>
</dbReference>
<dbReference type="GO" id="GO:0005794">
    <property type="term" value="C:Golgi apparatus"/>
    <property type="evidence" value="ECO:0007669"/>
    <property type="project" value="TreeGrafter"/>
</dbReference>
<evidence type="ECO:0000256" key="4">
    <source>
        <dbReference type="SAM" id="Phobius"/>
    </source>
</evidence>
<dbReference type="Pfam" id="PF01793">
    <property type="entry name" value="Glyco_transf_15"/>
    <property type="match status" value="1"/>
</dbReference>
<dbReference type="GO" id="GO:0006487">
    <property type="term" value="P:protein N-linked glycosylation"/>
    <property type="evidence" value="ECO:0007669"/>
    <property type="project" value="TreeGrafter"/>
</dbReference>
<comment type="similarity">
    <text evidence="1">Belongs to the glycosyltransferase 15 family.</text>
</comment>
<dbReference type="GO" id="GO:0000026">
    <property type="term" value="F:alpha-1,2-mannosyltransferase activity"/>
    <property type="evidence" value="ECO:0007669"/>
    <property type="project" value="TreeGrafter"/>
</dbReference>
<keyword evidence="2" id="KW-0328">Glycosyltransferase</keyword>
<evidence type="ECO:0000313" key="6">
    <source>
        <dbReference type="Proteomes" id="UP000475325"/>
    </source>
</evidence>
<dbReference type="PANTHER" id="PTHR31121:SF10">
    <property type="entry name" value="MANNOSYLTRANSFERASE KTR2-RELATED"/>
    <property type="match status" value="1"/>
</dbReference>
<name>A0A7C8JF60_ORBOL</name>
<proteinExistence type="inferred from homology"/>
<dbReference type="GO" id="GO:0000032">
    <property type="term" value="P:cell wall mannoprotein biosynthetic process"/>
    <property type="evidence" value="ECO:0007669"/>
    <property type="project" value="TreeGrafter"/>
</dbReference>
<feature type="transmembrane region" description="Helical" evidence="4">
    <location>
        <begin position="12"/>
        <end position="30"/>
    </location>
</feature>
<dbReference type="FunFam" id="3.90.550.10:FF:000051">
    <property type="entry name" value="Alpha-1,2-mannosyltransferase (Ktr4)"/>
    <property type="match status" value="1"/>
</dbReference>
<dbReference type="InterPro" id="IPR002685">
    <property type="entry name" value="Glyco_trans_15"/>
</dbReference>
<dbReference type="SUPFAM" id="SSF53448">
    <property type="entry name" value="Nucleotide-diphospho-sugar transferases"/>
    <property type="match status" value="1"/>
</dbReference>
<accession>A0A7C8JF60</accession>
<keyword evidence="3" id="KW-0808">Transferase</keyword>
<evidence type="ECO:0000313" key="5">
    <source>
        <dbReference type="EMBL" id="KAF3099193.1"/>
    </source>
</evidence>
<evidence type="ECO:0000256" key="1">
    <source>
        <dbReference type="ARBA" id="ARBA00007677"/>
    </source>
</evidence>
<evidence type="ECO:0000256" key="2">
    <source>
        <dbReference type="ARBA" id="ARBA00022676"/>
    </source>
</evidence>
<organism evidence="5 6">
    <name type="scientific">Orbilia oligospora</name>
    <name type="common">Nematode-trapping fungus</name>
    <name type="synonym">Arthrobotrys oligospora</name>
    <dbReference type="NCBI Taxonomy" id="2813651"/>
    <lineage>
        <taxon>Eukaryota</taxon>
        <taxon>Fungi</taxon>
        <taxon>Dikarya</taxon>
        <taxon>Ascomycota</taxon>
        <taxon>Pezizomycotina</taxon>
        <taxon>Orbiliomycetes</taxon>
        <taxon>Orbiliales</taxon>
        <taxon>Orbiliaceae</taxon>
        <taxon>Orbilia</taxon>
    </lineage>
</organism>
<dbReference type="Gene3D" id="3.90.550.10">
    <property type="entry name" value="Spore Coat Polysaccharide Biosynthesis Protein SpsA, Chain A"/>
    <property type="match status" value="1"/>
</dbReference>
<keyword evidence="4" id="KW-0812">Transmembrane</keyword>
<sequence length="482" mass="56819">MAISQGNVSRILVFGSMWIILASLWVIYWPSQVSFRPVVRYFPKPFGDVADPFVPPPGVAATRDPIFPTTRRFRGPITRPKNKISGVIQRPHGFPEDYGQDKPGNAGAGSNIFPAIAKAAGRIKEKISFGESISEDEKRRPWRYPVKVDRTQLGTEKATLLMLARNDDLYAVRESMRRLEDRFNHKFRYPWTFMNDEPFTEEFIAITTGIASGKTEYVRVPKEHWGFPSWVNQTHAKLQMKKMADEHIIYGGSLSYRHMCRFFSGFFFRQPVMQQYEWYWRVEPGVNFYCDQHYDPFRWLRENGKSYGFTVTLHDFRETIASLWETTERFFYENPEYVDPNNMRGFVIENTTRNGEPYVDYNTCHFWTNFEIGKVSLWTSEKYLRYFDYLDKTGNFFYERWGDAPVHSVALTHMWDKKEIHFFNDIGYEHSPFRRCPQAHEHGNAGRCLCPLDMSLVDNNGFSCFEQWKKTFGDNYEVDLTW</sequence>
<dbReference type="PANTHER" id="PTHR31121">
    <property type="entry name" value="ALPHA-1,2 MANNOSYLTRANSFERASE KTR1"/>
    <property type="match status" value="1"/>
</dbReference>
<dbReference type="GO" id="GO:0016020">
    <property type="term" value="C:membrane"/>
    <property type="evidence" value="ECO:0007669"/>
    <property type="project" value="InterPro"/>
</dbReference>
<dbReference type="AlphaFoldDB" id="A0A7C8JF60"/>
<dbReference type="Proteomes" id="UP000475325">
    <property type="component" value="Unassembled WGS sequence"/>
</dbReference>
<reference evidence="5 6" key="1">
    <citation type="submission" date="2019-06" db="EMBL/GenBank/DDBJ databases">
        <authorList>
            <person name="Palmer J.M."/>
        </authorList>
    </citation>
    <scope>NUCLEOTIDE SEQUENCE [LARGE SCALE GENOMIC DNA]</scope>
    <source>
        <strain evidence="5 6">TWF102</strain>
    </source>
</reference>
<evidence type="ECO:0008006" key="7">
    <source>
        <dbReference type="Google" id="ProtNLM"/>
    </source>
</evidence>
<keyword evidence="4" id="KW-1133">Transmembrane helix</keyword>
<keyword evidence="4" id="KW-0472">Membrane</keyword>
<dbReference type="InterPro" id="IPR029044">
    <property type="entry name" value="Nucleotide-diphossugar_trans"/>
</dbReference>
<gene>
    <name evidence="5" type="ORF">TWF102_005599</name>
</gene>
<dbReference type="EMBL" id="WIQW01000029">
    <property type="protein sequence ID" value="KAF3099193.1"/>
    <property type="molecule type" value="Genomic_DNA"/>
</dbReference>
<protein>
    <recommendedName>
        <fullName evidence="7">Alpha 1,2-mannosyltransferase 2.4.1</fullName>
    </recommendedName>
</protein>
<comment type="caution">
    <text evidence="5">The sequence shown here is derived from an EMBL/GenBank/DDBJ whole genome shotgun (WGS) entry which is preliminary data.</text>
</comment>